<reference evidence="5 6" key="1">
    <citation type="submission" date="2018-11" db="EMBL/GenBank/DDBJ databases">
        <title>Genome sequence of Saitozyma podzolica DSM 27192.</title>
        <authorList>
            <person name="Aliyu H."/>
            <person name="Gorte O."/>
            <person name="Ochsenreither K."/>
        </authorList>
    </citation>
    <scope>NUCLEOTIDE SEQUENCE [LARGE SCALE GENOMIC DNA]</scope>
    <source>
        <strain evidence="5 6">DSM 27192</strain>
    </source>
</reference>
<dbReference type="STRING" id="1890683.A0A427YIS8"/>
<protein>
    <recommendedName>
        <fullName evidence="7">Beta-glucosidase 1B</fullName>
    </recommendedName>
</protein>
<keyword evidence="2" id="KW-0378">Hydrolase</keyword>
<dbReference type="PANTHER" id="PTHR10353:SF36">
    <property type="entry name" value="LP05116P"/>
    <property type="match status" value="1"/>
</dbReference>
<sequence>MRPLEVENMGANGHGERARKLPKDFVWGYATAAQQIEGATSTDGRGESIWDRFAKEQKDKVQDGSNGDVTCDSYHLYKTDVALLKSYKAKGYRFSLSWPRIIPDGGRDDPINPKGIECEWAAFDSSPDSQLPPVTVLHRSPLDSPGAGSADSLRCLADYNNLIDELLANRITPFVTRKSLALSPHLLPGGAEKDVVYHWDFPQVLEDRYGGWRNKDEVVKDFTRYADVCFEAFGDRVKNWITINEPYVVTIPGWFNGDCAPGRSSKRPYSAAGDSETELWIVGHNLMVAHAHASKLYSRKYRPSQGGKISITLNGDWAEPWDDTPESYRATERKMAAAIGWFADPIFLGRESVSMRQMLGDRLPTFTPEEWELLRDSSDYYGCNTYTTNYIRDGGDDVSTGCAELLFENAKGESLGEPGESSQSMAGLGSLGIPETSQVPLQAIPEAYLVSDLSESSSSQVCAPSVTEAGYASKDEHLMTREEACNDLDRAAYHTDYLDNLLAAVVDDGVDVRSYFGWTLMDNWEWSEGYIPRFGVTYVDFETRKRYPKLSSRRVTEWFDKHLA</sequence>
<evidence type="ECO:0000256" key="1">
    <source>
        <dbReference type="ARBA" id="ARBA00010838"/>
    </source>
</evidence>
<comment type="caution">
    <text evidence="5">The sequence shown here is derived from an EMBL/GenBank/DDBJ whole genome shotgun (WGS) entry which is preliminary data.</text>
</comment>
<dbReference type="OrthoDB" id="65569at2759"/>
<dbReference type="PANTHER" id="PTHR10353">
    <property type="entry name" value="GLYCOSYL HYDROLASE"/>
    <property type="match status" value="1"/>
</dbReference>
<evidence type="ECO:0000256" key="4">
    <source>
        <dbReference type="RuleBase" id="RU003690"/>
    </source>
</evidence>
<evidence type="ECO:0008006" key="7">
    <source>
        <dbReference type="Google" id="ProtNLM"/>
    </source>
</evidence>
<dbReference type="GO" id="GO:0005975">
    <property type="term" value="P:carbohydrate metabolic process"/>
    <property type="evidence" value="ECO:0007669"/>
    <property type="project" value="InterPro"/>
</dbReference>
<keyword evidence="6" id="KW-1185">Reference proteome</keyword>
<dbReference type="PRINTS" id="PR00131">
    <property type="entry name" value="GLHYDRLASE1"/>
</dbReference>
<evidence type="ECO:0000256" key="3">
    <source>
        <dbReference type="ARBA" id="ARBA00023295"/>
    </source>
</evidence>
<dbReference type="InterPro" id="IPR001360">
    <property type="entry name" value="Glyco_hydro_1"/>
</dbReference>
<evidence type="ECO:0000313" key="5">
    <source>
        <dbReference type="EMBL" id="RSH90987.1"/>
    </source>
</evidence>
<proteinExistence type="inferred from homology"/>
<name>A0A427YIS8_9TREE</name>
<dbReference type="InterPro" id="IPR017853">
    <property type="entry name" value="GH"/>
</dbReference>
<comment type="similarity">
    <text evidence="1 4">Belongs to the glycosyl hydrolase 1 family.</text>
</comment>
<evidence type="ECO:0000313" key="6">
    <source>
        <dbReference type="Proteomes" id="UP000279259"/>
    </source>
</evidence>
<dbReference type="AlphaFoldDB" id="A0A427YIS8"/>
<gene>
    <name evidence="5" type="ORF">EHS25_010163</name>
</gene>
<dbReference type="GO" id="GO:0008422">
    <property type="term" value="F:beta-glucosidase activity"/>
    <property type="evidence" value="ECO:0007669"/>
    <property type="project" value="TreeGrafter"/>
</dbReference>
<evidence type="ECO:0000256" key="2">
    <source>
        <dbReference type="ARBA" id="ARBA00022801"/>
    </source>
</evidence>
<dbReference type="Gene3D" id="3.20.20.80">
    <property type="entry name" value="Glycosidases"/>
    <property type="match status" value="1"/>
</dbReference>
<dbReference type="SUPFAM" id="SSF51445">
    <property type="entry name" value="(Trans)glycosidases"/>
    <property type="match status" value="1"/>
</dbReference>
<dbReference type="Proteomes" id="UP000279259">
    <property type="component" value="Unassembled WGS sequence"/>
</dbReference>
<keyword evidence="3" id="KW-0326">Glycosidase</keyword>
<dbReference type="EMBL" id="RSCD01000009">
    <property type="protein sequence ID" value="RSH90987.1"/>
    <property type="molecule type" value="Genomic_DNA"/>
</dbReference>
<accession>A0A427YIS8</accession>
<organism evidence="5 6">
    <name type="scientific">Saitozyma podzolica</name>
    <dbReference type="NCBI Taxonomy" id="1890683"/>
    <lineage>
        <taxon>Eukaryota</taxon>
        <taxon>Fungi</taxon>
        <taxon>Dikarya</taxon>
        <taxon>Basidiomycota</taxon>
        <taxon>Agaricomycotina</taxon>
        <taxon>Tremellomycetes</taxon>
        <taxon>Tremellales</taxon>
        <taxon>Trimorphomycetaceae</taxon>
        <taxon>Saitozyma</taxon>
    </lineage>
</organism>
<dbReference type="Pfam" id="PF00232">
    <property type="entry name" value="Glyco_hydro_1"/>
    <property type="match status" value="2"/>
</dbReference>